<name>A0A939QDS0_9MICO</name>
<comment type="caution">
    <text evidence="3">The sequence shown here is derived from an EMBL/GenBank/DDBJ whole genome shotgun (WGS) entry which is preliminary data.</text>
</comment>
<evidence type="ECO:0000313" key="3">
    <source>
        <dbReference type="EMBL" id="MBO2989005.1"/>
    </source>
</evidence>
<gene>
    <name evidence="3" type="ORF">J4H85_03180</name>
</gene>
<dbReference type="AlphaFoldDB" id="A0A939QDS0"/>
<dbReference type="SMART" id="SM00530">
    <property type="entry name" value="HTH_XRE"/>
    <property type="match status" value="1"/>
</dbReference>
<protein>
    <submittedName>
        <fullName evidence="3">Helix-turn-helix transcriptional regulator</fullName>
    </submittedName>
</protein>
<reference evidence="3" key="1">
    <citation type="submission" date="2021-03" db="EMBL/GenBank/DDBJ databases">
        <title>Leucobacter chromiisoli sp. nov., isolated from chromium-containing soil of chemical plant.</title>
        <authorList>
            <person name="Xu Z."/>
        </authorList>
    </citation>
    <scope>NUCLEOTIDE SEQUENCE</scope>
    <source>
        <strain evidence="3">K 70/01</strain>
    </source>
</reference>
<dbReference type="GO" id="GO:0003677">
    <property type="term" value="F:DNA binding"/>
    <property type="evidence" value="ECO:0007669"/>
    <property type="project" value="UniProtKB-KW"/>
</dbReference>
<feature type="domain" description="HTH cro/C1-type" evidence="2">
    <location>
        <begin position="16"/>
        <end position="70"/>
    </location>
</feature>
<dbReference type="EMBL" id="JAGFBF010000001">
    <property type="protein sequence ID" value="MBO2989005.1"/>
    <property type="molecule type" value="Genomic_DNA"/>
</dbReference>
<evidence type="ECO:0000259" key="2">
    <source>
        <dbReference type="PROSITE" id="PS50943"/>
    </source>
</evidence>
<dbReference type="InterPro" id="IPR050807">
    <property type="entry name" value="TransReg_Diox_bact_type"/>
</dbReference>
<evidence type="ECO:0000256" key="1">
    <source>
        <dbReference type="ARBA" id="ARBA00023125"/>
    </source>
</evidence>
<dbReference type="Gene3D" id="1.10.260.40">
    <property type="entry name" value="lambda repressor-like DNA-binding domains"/>
    <property type="match status" value="1"/>
</dbReference>
<dbReference type="InterPro" id="IPR001387">
    <property type="entry name" value="Cro/C1-type_HTH"/>
</dbReference>
<proteinExistence type="predicted"/>
<dbReference type="RefSeq" id="WP_208236798.1">
    <property type="nucleotide sequence ID" value="NZ_BAAAQU010000001.1"/>
</dbReference>
<dbReference type="Proteomes" id="UP000668403">
    <property type="component" value="Unassembled WGS sequence"/>
</dbReference>
<accession>A0A939QDS0</accession>
<dbReference type="GO" id="GO:0005829">
    <property type="term" value="C:cytosol"/>
    <property type="evidence" value="ECO:0007669"/>
    <property type="project" value="TreeGrafter"/>
</dbReference>
<dbReference type="CDD" id="cd00093">
    <property type="entry name" value="HTH_XRE"/>
    <property type="match status" value="1"/>
</dbReference>
<dbReference type="GO" id="GO:0003700">
    <property type="term" value="F:DNA-binding transcription factor activity"/>
    <property type="evidence" value="ECO:0007669"/>
    <property type="project" value="TreeGrafter"/>
</dbReference>
<keyword evidence="4" id="KW-1185">Reference proteome</keyword>
<dbReference type="SUPFAM" id="SSF47413">
    <property type="entry name" value="lambda repressor-like DNA-binding domains"/>
    <property type="match status" value="1"/>
</dbReference>
<evidence type="ECO:0000313" key="4">
    <source>
        <dbReference type="Proteomes" id="UP000668403"/>
    </source>
</evidence>
<sequence>MPRIHSEAARLIGQRIRRARQDLGISLENLGELAEVNWTSVGKIERGVSSPTTETLIRIATALEVDAGDFLHGITADAYNARHHQLTAREFIEARTHAGRRGL</sequence>
<dbReference type="Pfam" id="PF01381">
    <property type="entry name" value="HTH_3"/>
    <property type="match status" value="1"/>
</dbReference>
<organism evidence="3 4">
    <name type="scientific">Leucobacter tardus</name>
    <dbReference type="NCBI Taxonomy" id="501483"/>
    <lineage>
        <taxon>Bacteria</taxon>
        <taxon>Bacillati</taxon>
        <taxon>Actinomycetota</taxon>
        <taxon>Actinomycetes</taxon>
        <taxon>Micrococcales</taxon>
        <taxon>Microbacteriaceae</taxon>
        <taxon>Leucobacter</taxon>
    </lineage>
</organism>
<dbReference type="InterPro" id="IPR010982">
    <property type="entry name" value="Lambda_DNA-bd_dom_sf"/>
</dbReference>
<keyword evidence="1" id="KW-0238">DNA-binding</keyword>
<dbReference type="PANTHER" id="PTHR46797:SF1">
    <property type="entry name" value="METHYLPHOSPHONATE SYNTHASE"/>
    <property type="match status" value="1"/>
</dbReference>
<dbReference type="PANTHER" id="PTHR46797">
    <property type="entry name" value="HTH-TYPE TRANSCRIPTIONAL REGULATOR"/>
    <property type="match status" value="1"/>
</dbReference>
<dbReference type="PROSITE" id="PS50943">
    <property type="entry name" value="HTH_CROC1"/>
    <property type="match status" value="1"/>
</dbReference>